<dbReference type="EMBL" id="CADCXU010008951">
    <property type="protein sequence ID" value="CAA9999558.1"/>
    <property type="molecule type" value="Genomic_DNA"/>
</dbReference>
<organism evidence="1 3">
    <name type="scientific">Nesidiocoris tenuis</name>
    <dbReference type="NCBI Taxonomy" id="355587"/>
    <lineage>
        <taxon>Eukaryota</taxon>
        <taxon>Metazoa</taxon>
        <taxon>Ecdysozoa</taxon>
        <taxon>Arthropoda</taxon>
        <taxon>Hexapoda</taxon>
        <taxon>Insecta</taxon>
        <taxon>Pterygota</taxon>
        <taxon>Neoptera</taxon>
        <taxon>Paraneoptera</taxon>
        <taxon>Hemiptera</taxon>
        <taxon>Heteroptera</taxon>
        <taxon>Panheteroptera</taxon>
        <taxon>Cimicomorpha</taxon>
        <taxon>Miridae</taxon>
        <taxon>Dicyphina</taxon>
        <taxon>Nesidiocoris</taxon>
    </lineage>
</organism>
<accession>A0A6H5GD59</accession>
<protein>
    <submittedName>
        <fullName evidence="1">Uncharacterized protein</fullName>
    </submittedName>
</protein>
<evidence type="ECO:0000313" key="2">
    <source>
        <dbReference type="EMBL" id="CAA9999558.1"/>
    </source>
</evidence>
<proteinExistence type="predicted"/>
<name>A0A6H5GD59_9HEMI</name>
<sequence length="75" mass="8916">METLPRGLYNYFNDLKCVLLVSVKKKTKLYYRQIKETMKIGRFAKHKLGVISVFLAQFFRKVGQLHFFLPCIDDK</sequence>
<dbReference type="EMBL" id="CADCXU010008950">
    <property type="protein sequence ID" value="CAA9999555.1"/>
    <property type="molecule type" value="Genomic_DNA"/>
</dbReference>
<keyword evidence="3" id="KW-1185">Reference proteome</keyword>
<dbReference type="AlphaFoldDB" id="A0A6H5GD59"/>
<evidence type="ECO:0000313" key="3">
    <source>
        <dbReference type="Proteomes" id="UP000479000"/>
    </source>
</evidence>
<evidence type="ECO:0000313" key="1">
    <source>
        <dbReference type="EMBL" id="CAA9999555.1"/>
    </source>
</evidence>
<gene>
    <name evidence="1" type="ORF">NTEN_LOCUS5838</name>
    <name evidence="2" type="ORF">NTEN_LOCUS5841</name>
</gene>
<dbReference type="Proteomes" id="UP000479000">
    <property type="component" value="Unassembled WGS sequence"/>
</dbReference>
<reference evidence="1 3" key="1">
    <citation type="submission" date="2020-02" db="EMBL/GenBank/DDBJ databases">
        <authorList>
            <person name="Ferguson B K."/>
        </authorList>
    </citation>
    <scope>NUCLEOTIDE SEQUENCE [LARGE SCALE GENOMIC DNA]</scope>
</reference>